<keyword evidence="3" id="KW-1185">Reference proteome</keyword>
<reference evidence="2 3" key="1">
    <citation type="submission" date="2023-08" db="EMBL/GenBank/DDBJ databases">
        <title>Black Yeasts Isolated from many extreme environments.</title>
        <authorList>
            <person name="Coleine C."/>
            <person name="Stajich J.E."/>
            <person name="Selbmann L."/>
        </authorList>
    </citation>
    <scope>NUCLEOTIDE SEQUENCE [LARGE SCALE GENOMIC DNA]</scope>
    <source>
        <strain evidence="2 3">CCFEE 5935</strain>
    </source>
</reference>
<accession>A0AAV9PFR4</accession>
<name>A0AAV9PFR4_9PEZI</name>
<protein>
    <submittedName>
        <fullName evidence="2">Uncharacterized protein</fullName>
    </submittedName>
</protein>
<organism evidence="2 3">
    <name type="scientific">Saxophila tyrrhenica</name>
    <dbReference type="NCBI Taxonomy" id="1690608"/>
    <lineage>
        <taxon>Eukaryota</taxon>
        <taxon>Fungi</taxon>
        <taxon>Dikarya</taxon>
        <taxon>Ascomycota</taxon>
        <taxon>Pezizomycotina</taxon>
        <taxon>Dothideomycetes</taxon>
        <taxon>Dothideomycetidae</taxon>
        <taxon>Mycosphaerellales</taxon>
        <taxon>Extremaceae</taxon>
        <taxon>Saxophila</taxon>
    </lineage>
</organism>
<dbReference type="Proteomes" id="UP001337655">
    <property type="component" value="Unassembled WGS sequence"/>
</dbReference>
<evidence type="ECO:0000313" key="2">
    <source>
        <dbReference type="EMBL" id="KAK5172294.1"/>
    </source>
</evidence>
<dbReference type="RefSeq" id="XP_064661138.1">
    <property type="nucleotide sequence ID" value="XM_064801187.1"/>
</dbReference>
<dbReference type="GeneID" id="89925278"/>
<evidence type="ECO:0000256" key="1">
    <source>
        <dbReference type="SAM" id="MobiDB-lite"/>
    </source>
</evidence>
<comment type="caution">
    <text evidence="2">The sequence shown here is derived from an EMBL/GenBank/DDBJ whole genome shotgun (WGS) entry which is preliminary data.</text>
</comment>
<gene>
    <name evidence="2" type="ORF">LTR77_003932</name>
</gene>
<sequence length="320" mass="35638">MGAKLKRKAVWLNEESDSEKSQSAMQPIKEEEDSDGEEHEPAFDSRASTKRNKNGSLSAKSTMSPFEKLAASGRREVTKAWVVEILEAIEEHYAEHGNVKKLPYNAAKDVTGLLPLVKDPKAQFEWRNGQVRSIADLRGWGLAACLCELLGTVQNKCCDTCFGKDGRVPTWEDSKSAVGWFGKCKRLPGRFYNRCNNCLTTHRDEVCDFNTKVFVKINKPRAADQATAAKQRKGADTVRHAEMNRMPGNEDSASSLDRGQQVDISNAGRLLEHIANIERHTEAIDELLTMEDMDKKKAKVVMALSRLQGVGRVLEAMGTN</sequence>
<feature type="compositionally biased region" description="Polar residues" evidence="1">
    <location>
        <begin position="54"/>
        <end position="63"/>
    </location>
</feature>
<proteinExistence type="predicted"/>
<feature type="region of interest" description="Disordered" evidence="1">
    <location>
        <begin position="1"/>
        <end position="63"/>
    </location>
</feature>
<dbReference type="AlphaFoldDB" id="A0AAV9PFR4"/>
<dbReference type="EMBL" id="JAVRRT010000005">
    <property type="protein sequence ID" value="KAK5172294.1"/>
    <property type="molecule type" value="Genomic_DNA"/>
</dbReference>
<evidence type="ECO:0000313" key="3">
    <source>
        <dbReference type="Proteomes" id="UP001337655"/>
    </source>
</evidence>